<keyword evidence="3" id="KW-0472">Membrane</keyword>
<keyword evidence="3" id="KW-1133">Transmembrane helix</keyword>
<feature type="compositionally biased region" description="Polar residues" evidence="2">
    <location>
        <begin position="294"/>
        <end position="310"/>
    </location>
</feature>
<feature type="transmembrane region" description="Helical" evidence="3">
    <location>
        <begin position="529"/>
        <end position="547"/>
    </location>
</feature>
<reference evidence="5" key="1">
    <citation type="submission" date="2020-06" db="EMBL/GenBank/DDBJ databases">
        <title>Draft genome of Bugula neritina, a colonial animal packing powerful symbionts and potential medicines.</title>
        <authorList>
            <person name="Rayko M."/>
        </authorList>
    </citation>
    <scope>NUCLEOTIDE SEQUENCE [LARGE SCALE GENOMIC DNA]</scope>
    <source>
        <strain evidence="5">Kwan_BN1</strain>
    </source>
</reference>
<feature type="transmembrane region" description="Helical" evidence="3">
    <location>
        <begin position="127"/>
        <end position="154"/>
    </location>
</feature>
<feature type="region of interest" description="Disordered" evidence="2">
    <location>
        <begin position="294"/>
        <end position="345"/>
    </location>
</feature>
<dbReference type="PROSITE" id="PS50850">
    <property type="entry name" value="MFS"/>
    <property type="match status" value="1"/>
</dbReference>
<feature type="domain" description="Major facilitator superfamily (MFS) profile" evidence="4">
    <location>
        <begin position="492"/>
        <end position="707"/>
    </location>
</feature>
<organism evidence="5 6">
    <name type="scientific">Bugula neritina</name>
    <name type="common">Brown bryozoan</name>
    <name type="synonym">Sertularia neritina</name>
    <dbReference type="NCBI Taxonomy" id="10212"/>
    <lineage>
        <taxon>Eukaryota</taxon>
        <taxon>Metazoa</taxon>
        <taxon>Spiralia</taxon>
        <taxon>Lophotrochozoa</taxon>
        <taxon>Bryozoa</taxon>
        <taxon>Gymnolaemata</taxon>
        <taxon>Cheilostomatida</taxon>
        <taxon>Flustrina</taxon>
        <taxon>Buguloidea</taxon>
        <taxon>Bugulidae</taxon>
        <taxon>Bugula</taxon>
    </lineage>
</organism>
<dbReference type="InterPro" id="IPR011701">
    <property type="entry name" value="MFS"/>
</dbReference>
<protein>
    <recommendedName>
        <fullName evidence="4">Major facilitator superfamily (MFS) profile domain-containing protein</fullName>
    </recommendedName>
</protein>
<evidence type="ECO:0000313" key="6">
    <source>
        <dbReference type="Proteomes" id="UP000593567"/>
    </source>
</evidence>
<evidence type="ECO:0000256" key="3">
    <source>
        <dbReference type="SAM" id="Phobius"/>
    </source>
</evidence>
<name>A0A7J7KFR5_BUGNE</name>
<dbReference type="GO" id="GO:0008028">
    <property type="term" value="F:monocarboxylic acid transmembrane transporter activity"/>
    <property type="evidence" value="ECO:0007669"/>
    <property type="project" value="TreeGrafter"/>
</dbReference>
<proteinExistence type="predicted"/>
<feature type="transmembrane region" description="Helical" evidence="3">
    <location>
        <begin position="161"/>
        <end position="181"/>
    </location>
</feature>
<dbReference type="InterPro" id="IPR036259">
    <property type="entry name" value="MFS_trans_sf"/>
</dbReference>
<sequence>MRRMTREDIEEEEEEFRRALDAIPPPIPPDGGWGWVIVCASFLMNMIVDGVCYSYGILMPSLIETFKTSTAMMSLGGAMLLGTYMMSGPVASALCNKIGSRKVAVFGCLISTVSILASHALERGSAFSIVFGLCGGVGFGFMFLASLLVVGFYFERNRGIAATLAMCGSSVGMAVMAPLTRWLIDRYEWTGCIIILSGIVMQGFVLGALLRPIDGDLRRRKKLILKRMEEDKRIGVQTCIILQRLIEQKRYDRTLSSGSLNNGIITRDNLVIREKDFHKHGIFSGLRSAFSRSSINISPGSGRPTPNLQTKRPHAPSALTDGTSCHSETVPMMQQQSPSPASLHRQVLLSQSGQIRKNNSARSLDTVANQCGPIGDVGREFSSAHDIPQYEVECEDQRSASTERLLRKFLHATPDVDRPMYRKDIYYTGSVQILPEFHDDINSYVASITEIPDTKSIADQDFWSRLPLLPKPMKDVLRNVFDADTFKSPTYILLVVSTSLTMVGYYIPFLLLPSYAVNGTGGHISEQSAAYLLTALGFSNTFGRLISGVLATRNWLDSVIINNLALLIAGAMTLVLPFCESYFLLVVFSFVFGLCVAAFSSLRSVIVVELMGLDKLTTCYSQLVIFHGISVLIGAPVAGYLLDKYNYFYPFYFAGGCMLLSGLLSMFLRKVAQVERRKSGHGGSQSSSENEMKMKSLGTPHEIVGLG</sequence>
<dbReference type="InterPro" id="IPR020846">
    <property type="entry name" value="MFS_dom"/>
</dbReference>
<dbReference type="EMBL" id="VXIV02000750">
    <property type="protein sequence ID" value="KAF6036306.1"/>
    <property type="molecule type" value="Genomic_DNA"/>
</dbReference>
<evidence type="ECO:0000256" key="1">
    <source>
        <dbReference type="ARBA" id="ARBA00004141"/>
    </source>
</evidence>
<dbReference type="AlphaFoldDB" id="A0A7J7KFR5"/>
<dbReference type="Gene3D" id="1.20.1250.20">
    <property type="entry name" value="MFS general substrate transporter like domains"/>
    <property type="match status" value="2"/>
</dbReference>
<dbReference type="InterPro" id="IPR050327">
    <property type="entry name" value="Proton-linked_MCT"/>
</dbReference>
<dbReference type="GO" id="GO:0016020">
    <property type="term" value="C:membrane"/>
    <property type="evidence" value="ECO:0007669"/>
    <property type="project" value="UniProtKB-SubCell"/>
</dbReference>
<feature type="transmembrane region" description="Helical" evidence="3">
    <location>
        <begin position="648"/>
        <end position="668"/>
    </location>
</feature>
<comment type="subcellular location">
    <subcellularLocation>
        <location evidence="1">Membrane</location>
        <topology evidence="1">Multi-pass membrane protein</topology>
    </subcellularLocation>
</comment>
<feature type="compositionally biased region" description="Polar residues" evidence="2">
    <location>
        <begin position="320"/>
        <end position="340"/>
    </location>
</feature>
<dbReference type="PANTHER" id="PTHR11360">
    <property type="entry name" value="MONOCARBOXYLATE TRANSPORTER"/>
    <property type="match status" value="1"/>
</dbReference>
<feature type="transmembrane region" description="Helical" evidence="3">
    <location>
        <begin position="103"/>
        <end position="121"/>
    </location>
</feature>
<evidence type="ECO:0000313" key="5">
    <source>
        <dbReference type="EMBL" id="KAF6036306.1"/>
    </source>
</evidence>
<feature type="transmembrane region" description="Helical" evidence="3">
    <location>
        <begin position="187"/>
        <end position="210"/>
    </location>
</feature>
<feature type="transmembrane region" description="Helical" evidence="3">
    <location>
        <begin position="33"/>
        <end position="58"/>
    </location>
</feature>
<evidence type="ECO:0000256" key="2">
    <source>
        <dbReference type="SAM" id="MobiDB-lite"/>
    </source>
</evidence>
<accession>A0A7J7KFR5</accession>
<feature type="transmembrane region" description="Helical" evidence="3">
    <location>
        <begin position="559"/>
        <end position="576"/>
    </location>
</feature>
<feature type="transmembrane region" description="Helical" evidence="3">
    <location>
        <begin position="582"/>
        <end position="602"/>
    </location>
</feature>
<gene>
    <name evidence="5" type="ORF">EB796_005392</name>
</gene>
<feature type="transmembrane region" description="Helical" evidence="3">
    <location>
        <begin position="70"/>
        <end position="91"/>
    </location>
</feature>
<keyword evidence="3" id="KW-0812">Transmembrane</keyword>
<dbReference type="Pfam" id="PF07690">
    <property type="entry name" value="MFS_1"/>
    <property type="match status" value="2"/>
</dbReference>
<dbReference type="OrthoDB" id="6499973at2759"/>
<dbReference type="Proteomes" id="UP000593567">
    <property type="component" value="Unassembled WGS sequence"/>
</dbReference>
<feature type="transmembrane region" description="Helical" evidence="3">
    <location>
        <begin position="623"/>
        <end position="642"/>
    </location>
</feature>
<comment type="caution">
    <text evidence="5">The sequence shown here is derived from an EMBL/GenBank/DDBJ whole genome shotgun (WGS) entry which is preliminary data.</text>
</comment>
<feature type="transmembrane region" description="Helical" evidence="3">
    <location>
        <begin position="491"/>
        <end position="509"/>
    </location>
</feature>
<dbReference type="SUPFAM" id="SSF103473">
    <property type="entry name" value="MFS general substrate transporter"/>
    <property type="match status" value="1"/>
</dbReference>
<evidence type="ECO:0000259" key="4">
    <source>
        <dbReference type="PROSITE" id="PS50850"/>
    </source>
</evidence>
<dbReference type="PANTHER" id="PTHR11360:SF286">
    <property type="entry name" value="GH22266P"/>
    <property type="match status" value="1"/>
</dbReference>
<keyword evidence="6" id="KW-1185">Reference proteome</keyword>